<evidence type="ECO:0000259" key="4">
    <source>
        <dbReference type="Pfam" id="PF26573"/>
    </source>
</evidence>
<dbReference type="Proteomes" id="UP001152562">
    <property type="component" value="Unassembled WGS sequence"/>
</dbReference>
<keyword evidence="6" id="KW-1185">Reference proteome</keyword>
<feature type="compositionally biased region" description="Polar residues" evidence="3">
    <location>
        <begin position="1145"/>
        <end position="1158"/>
    </location>
</feature>
<proteinExistence type="inferred from homology"/>
<dbReference type="GO" id="GO:0097352">
    <property type="term" value="P:autophagosome maturation"/>
    <property type="evidence" value="ECO:0007669"/>
    <property type="project" value="TreeGrafter"/>
</dbReference>
<dbReference type="SUPFAM" id="SSF48371">
    <property type="entry name" value="ARM repeat"/>
    <property type="match status" value="1"/>
</dbReference>
<dbReference type="GO" id="GO:0005737">
    <property type="term" value="C:cytoplasm"/>
    <property type="evidence" value="ECO:0007669"/>
    <property type="project" value="TreeGrafter"/>
</dbReference>
<dbReference type="InterPro" id="IPR016024">
    <property type="entry name" value="ARM-type_fold"/>
</dbReference>
<feature type="compositionally biased region" description="Basic and acidic residues" evidence="3">
    <location>
        <begin position="20"/>
        <end position="35"/>
    </location>
</feature>
<reference evidence="5" key="1">
    <citation type="submission" date="2022-05" db="EMBL/GenBank/DDBJ databases">
        <authorList>
            <person name="Okamura Y."/>
        </authorList>
    </citation>
    <scope>NUCLEOTIDE SEQUENCE</scope>
</reference>
<keyword evidence="2" id="KW-0072">Autophagy</keyword>
<feature type="region of interest" description="Disordered" evidence="3">
    <location>
        <begin position="1129"/>
        <end position="1158"/>
    </location>
</feature>
<dbReference type="EMBL" id="CALOZG010000001">
    <property type="protein sequence ID" value="CAH3928661.1"/>
    <property type="molecule type" value="Genomic_DNA"/>
</dbReference>
<comment type="caution">
    <text evidence="5">The sequence shown here is derived from an EMBL/GenBank/DDBJ whole genome shotgun (WGS) entry which is preliminary data.</text>
</comment>
<evidence type="ECO:0000256" key="3">
    <source>
        <dbReference type="SAM" id="MobiDB-lite"/>
    </source>
</evidence>
<evidence type="ECO:0000256" key="2">
    <source>
        <dbReference type="ARBA" id="ARBA00023006"/>
    </source>
</evidence>
<gene>
    <name evidence="5" type="ORF">PIBRA_LOCUS1186</name>
</gene>
<name>A0A9P0SYV7_PIEBR</name>
<feature type="compositionally biased region" description="Basic residues" evidence="3">
    <location>
        <begin position="9"/>
        <end position="19"/>
    </location>
</feature>
<evidence type="ECO:0000313" key="6">
    <source>
        <dbReference type="Proteomes" id="UP001152562"/>
    </source>
</evidence>
<evidence type="ECO:0000256" key="1">
    <source>
        <dbReference type="ARBA" id="ARBA00010948"/>
    </source>
</evidence>
<feature type="domain" description="Epg5-like TPR" evidence="4">
    <location>
        <begin position="1016"/>
        <end position="1216"/>
    </location>
</feature>
<comment type="similarity">
    <text evidence="1">Belongs to the EPG5 family.</text>
</comment>
<accession>A0A9P0SYV7</accession>
<feature type="region of interest" description="Disordered" evidence="3">
    <location>
        <begin position="1"/>
        <end position="40"/>
    </location>
</feature>
<dbReference type="Pfam" id="PF26573">
    <property type="entry name" value="TPR_Epg5_2"/>
    <property type="match status" value="1"/>
</dbReference>
<dbReference type="PANTHER" id="PTHR31139:SF4">
    <property type="entry name" value="ECTOPIC P GRANULES PROTEIN 5 HOMOLOG"/>
    <property type="match status" value="1"/>
</dbReference>
<dbReference type="InterPro" id="IPR058750">
    <property type="entry name" value="TPR_Epg5"/>
</dbReference>
<protein>
    <recommendedName>
        <fullName evidence="4">Epg5-like TPR domain-containing protein</fullName>
    </recommendedName>
</protein>
<evidence type="ECO:0000313" key="5">
    <source>
        <dbReference type="EMBL" id="CAH3928661.1"/>
    </source>
</evidence>
<dbReference type="PANTHER" id="PTHR31139">
    <property type="entry name" value="ECTOPIC P GRANULES PROTEIN 5 HOMOLOG"/>
    <property type="match status" value="1"/>
</dbReference>
<sequence length="2217" mass="250410">MATLMKEKRREKKKSKVKTATHDKESNLKSLHEPFEEVPENVDNKTTVPEVFVQDNTIFTLDKNIDTSKSHNNMECTSEVASNILEQNKTNTQFIQSEINTCAEYNSISDTKEYKEAAHTSLNVVEINKSKDFAFQDLNKSLQKLQIPDFLNSCELTDQKEDIQPSAPVFNLPIKANVEKHEMHHEPVIIRKKKAKSIPLAEAIRVFGGREIAEVISLSEREEVAVETGPTSGPDHPLVDLLSTFRSSLSVLEKERVNVNCGYIDEEKRRSVLWKIEKKSITITEKCTCGANVELRVLYDYAELQKDRLPVAKMRLEGLLRDVQETYCHHQHAALLAYSQIDELISDTVQSNKGVIREALSLILQALRLSDGAPVAFPQALERWTAVLADALIDERDLRQLLFIIHHLFRQSRSVQWAGRIIRARANDLSSSARVIAILDLLLTGNASLENAYECVEDESWEEVDVKGDSGAVGEGRLRERDLMIVLNSLPLREIVARLALFSRADIMDTSEYEWGDLSGGHGVLKVCCGARVLLDVISRGARTHHSYVRLRDRLRTIAASLLHALAALHMHSRNKYTKDLEDRIETELESCFSMGLSIMGEELYKIPATLLSDDSAREYCMAFENLHDKSPQRVEALNTIPVVSCESRVKVVTQVAIDRLADNDLASAVLQFLFETGIKRKPANLKCSCDSVARENISRLLDAHPYLYTTALNIFADIAQGESIDSNRLKHLCVSKWRPNLTDLQQVINDWTQKCPQIIQYLLLDMDYTPHGGVSLDAQLYIGWWASQVPEAPEWIWALLKLLRLHRSHWALPLEAPGVDKTPDTLSEVMFALLATDWGHCVPLACGPGVDALHRLAMSRPVEALHCLGQLVTVMATSPESISLTPKFAQIITVILNWRPNIVQRAFGRGGQNGADLLQNLVIQQLQDKSLEARSAMLTAWLHMLWTPAQVGASRGILDSAIRFTQDWRTLDNHVSMILQAEYSKQFVDDALRHSSIAPLLCESVLRRAHGSELQSGLYVRLLDVLALQRDERQRIHVDNAIKKVGGTMSSEDLVIHRTANTVLCVPFSHPAHLTLWRLFLHLYLQRPPSSPHETSPPVGPLFFSGLVKTRTLAQLKKRLQETITYHQQTAESNHSPAIESSEESNTTFDKSPTSSNIFPELSIGDVFEESSDESNSDVEIEENVEVRSGGDNMLVTYHNGAERMLREYVRWLEEGDTVRAYPHNADIARFIPEQALSAAWELSHPYNHPSPSVRELPVTLTYYEQALRAVRNINERTHQRKKKRVIESLVENVNFNDIRVVLKFVEEHLVEVEKFSREWSSEVSRISQLDGRLWELVGKLRIRRPLPPVKKSCPQNCTPVTIRIAEDEWCISTAAEREIQENRRSSRANVRRLCRGRPHFARTAAALISAATHVRNADTAVSVCERVWRYTPLTHTCTHAQQLLANVVALLAEKWISHDSRRIVELLSRWSRGDSTQQLLCSALVSPTKLPMSEWSHVYVATCKAKLPSHATFSYLSKFDITRWAIAVDTAQRRDVLLIITDTAQKWGPKPDTEHHVLIELLGVHSHAIVSSAELNVHVCDAFRRAASGKLPPGFCAHLTRAVESHAHLLTFDQIGHLLRDVGSIWWEARKSSSNRQMYPQYATHVAAVLTSLQRAFVEAAQNLSYAPERVTLYSWSSMVESWSAWISPQSLEPLLPSTCEDEKYTQMLQNFLTCILTVMEASPDSTESLLYEIWSWCVETYCANRRDSTQECRVQLSALLSAVVQLDWRHQWFRSSCLPRVIQISESGDREITTWSSITLSHTRAETWLRSVPDVHVAPTLGALFDLFVSKNMQFSEQLISECCGVSWWRLPTEALDQLLEKFYYQHYNPGMPYCDLPQFRIVLSASQLSVQPNTHSTIINNATTHVKRCRAVSQYIRAVVSPPLQSHLRTHVTRLLQVITELVPYTDTEGQLEEILSRIMVIMCMEPAAKIILPVLLQWLSQCNSSLRVASMSAVTSITVFDYFLPLADLSAKTHLNSADSTGWQEAEIRWKSSPWWEASACIKRAGLYAAYALLRARPNEHTPERICEALLALNNAAINFSDNEEIIALWICVLSSIATTQGEDARECRNAAQELIDKWAVEPKRSLLQVVALQTTAPAPTPRHRILCRLAQCITSPSDTTARLYEAAVNSVLGSTPGDVVTWCKNPSLKKLLQLANKLYPNRELYFSAELE</sequence>
<organism evidence="5 6">
    <name type="scientific">Pieris brassicae</name>
    <name type="common">White butterfly</name>
    <name type="synonym">Large white butterfly</name>
    <dbReference type="NCBI Taxonomy" id="7116"/>
    <lineage>
        <taxon>Eukaryota</taxon>
        <taxon>Metazoa</taxon>
        <taxon>Ecdysozoa</taxon>
        <taxon>Arthropoda</taxon>
        <taxon>Hexapoda</taxon>
        <taxon>Insecta</taxon>
        <taxon>Pterygota</taxon>
        <taxon>Neoptera</taxon>
        <taxon>Endopterygota</taxon>
        <taxon>Lepidoptera</taxon>
        <taxon>Glossata</taxon>
        <taxon>Ditrysia</taxon>
        <taxon>Papilionoidea</taxon>
        <taxon>Pieridae</taxon>
        <taxon>Pierinae</taxon>
        <taxon>Pieris</taxon>
    </lineage>
</organism>
<dbReference type="InterPro" id="IPR051436">
    <property type="entry name" value="Autophagy-related_EPG5"/>
</dbReference>